<dbReference type="Pfam" id="PF22600">
    <property type="entry name" value="MTPAP-like_central"/>
    <property type="match status" value="1"/>
</dbReference>
<dbReference type="AlphaFoldDB" id="A0A9P6G2F3"/>
<keyword evidence="13" id="KW-1185">Reference proteome</keyword>
<dbReference type="OrthoDB" id="2274644at2759"/>
<name>A0A9P6G2F3_9FUNG</name>
<evidence type="ECO:0000256" key="7">
    <source>
        <dbReference type="ARBA" id="ARBA00022679"/>
    </source>
</evidence>
<evidence type="ECO:0000313" key="12">
    <source>
        <dbReference type="EMBL" id="KAF9585842.1"/>
    </source>
</evidence>
<evidence type="ECO:0000259" key="11">
    <source>
        <dbReference type="Pfam" id="PF22600"/>
    </source>
</evidence>
<gene>
    <name evidence="12" type="ORF">BGW38_000478</name>
</gene>
<sequence length="542" mass="62155">MSLPAETVSNILYAIFFEYGAKLGSGYHINIPYSTLAQCFNQIIQYYIDYDLNDPVDQYISRHFLNISHMIKMYIMRRPGTYENYLDFIYSVNQSGVSVRGLTDIEVQDFLWEYVDTVDEGVQDDIAFIIAQLREDIPDFRDSGGALYMMDNGLYGVQKYTNDHCRLKREKRDRRRESEAILTQTAQLLEIVSQTMKLHIDGEKRLSDFIKQLGEQHSRSLARSTKLDDVYALEKMISNRLRDYYNDDTLTVQIYGSYVTGLATDSSDVDFVVRDSYSSIPNVSRLARVLRSIPGINILAVIDKARIPIVNFKYGSIHCDMCINEFMGLHNSKLIATYCKIDSRVIPLWLALKTLAKRRGILSGSTGFLSSYALLLMLITFLQTKLVPPILPRLQLQPAHRLVSLYEGSVDCSFDRNWSNYVAIARENTRTMGSIFMEFCNFFGNTFDYKRQEVHPQKGEIRTRPHLSSNPTTAALPRNYQDRRRALDAAAKLRNSSICIIDPFLLSRNVASNCRDSNVEKIRECFQDAYLSLMDGDLSIIS</sequence>
<dbReference type="InterPro" id="IPR002058">
    <property type="entry name" value="PAP_assoc"/>
</dbReference>
<accession>A0A9P6G2F3</accession>
<dbReference type="InterPro" id="IPR043519">
    <property type="entry name" value="NT_sf"/>
</dbReference>
<evidence type="ECO:0000256" key="9">
    <source>
        <dbReference type="ARBA" id="ARBA00022842"/>
    </source>
</evidence>
<dbReference type="GO" id="GO:0005737">
    <property type="term" value="C:cytoplasm"/>
    <property type="evidence" value="ECO:0007669"/>
    <property type="project" value="UniProtKB-SubCell"/>
</dbReference>
<keyword evidence="9" id="KW-0460">Magnesium</keyword>
<evidence type="ECO:0000256" key="6">
    <source>
        <dbReference type="ARBA" id="ARBA00022490"/>
    </source>
</evidence>
<evidence type="ECO:0000256" key="5">
    <source>
        <dbReference type="ARBA" id="ARBA00012388"/>
    </source>
</evidence>
<dbReference type="Proteomes" id="UP000780801">
    <property type="component" value="Unassembled WGS sequence"/>
</dbReference>
<dbReference type="GO" id="GO:0031123">
    <property type="term" value="P:RNA 3'-end processing"/>
    <property type="evidence" value="ECO:0007669"/>
    <property type="project" value="TreeGrafter"/>
</dbReference>
<comment type="cofactor">
    <cofactor evidence="2">
        <name>Mg(2+)</name>
        <dbReference type="ChEBI" id="CHEBI:18420"/>
    </cofactor>
</comment>
<comment type="subcellular location">
    <subcellularLocation>
        <location evidence="3">Cytoplasm</location>
    </subcellularLocation>
</comment>
<evidence type="ECO:0000256" key="4">
    <source>
        <dbReference type="ARBA" id="ARBA00008593"/>
    </source>
</evidence>
<dbReference type="EC" id="2.7.7.19" evidence="5"/>
<dbReference type="InterPro" id="IPR054708">
    <property type="entry name" value="MTPAP-like_central"/>
</dbReference>
<dbReference type="SUPFAM" id="SSF81631">
    <property type="entry name" value="PAP/OAS1 substrate-binding domain"/>
    <property type="match status" value="1"/>
</dbReference>
<organism evidence="12 13">
    <name type="scientific">Lunasporangiospora selenospora</name>
    <dbReference type="NCBI Taxonomy" id="979761"/>
    <lineage>
        <taxon>Eukaryota</taxon>
        <taxon>Fungi</taxon>
        <taxon>Fungi incertae sedis</taxon>
        <taxon>Mucoromycota</taxon>
        <taxon>Mortierellomycotina</taxon>
        <taxon>Mortierellomycetes</taxon>
        <taxon>Mortierellales</taxon>
        <taxon>Mortierellaceae</taxon>
        <taxon>Lunasporangiospora</taxon>
    </lineage>
</organism>
<dbReference type="SUPFAM" id="SSF81301">
    <property type="entry name" value="Nucleotidyltransferase"/>
    <property type="match status" value="1"/>
</dbReference>
<comment type="similarity">
    <text evidence="4">Belongs to the DNA polymerase type-B-like family.</text>
</comment>
<evidence type="ECO:0000256" key="1">
    <source>
        <dbReference type="ARBA" id="ARBA00001936"/>
    </source>
</evidence>
<reference evidence="12" key="1">
    <citation type="journal article" date="2020" name="Fungal Divers.">
        <title>Resolving the Mortierellaceae phylogeny through synthesis of multi-gene phylogenetics and phylogenomics.</title>
        <authorList>
            <person name="Vandepol N."/>
            <person name="Liber J."/>
            <person name="Desiro A."/>
            <person name="Na H."/>
            <person name="Kennedy M."/>
            <person name="Barry K."/>
            <person name="Grigoriev I.V."/>
            <person name="Miller A.N."/>
            <person name="O'Donnell K."/>
            <person name="Stajich J.E."/>
            <person name="Bonito G."/>
        </authorList>
    </citation>
    <scope>NUCLEOTIDE SEQUENCE</scope>
    <source>
        <strain evidence="12">KOD1015</strain>
    </source>
</reference>
<evidence type="ECO:0000313" key="13">
    <source>
        <dbReference type="Proteomes" id="UP000780801"/>
    </source>
</evidence>
<dbReference type="Gene3D" id="3.30.460.10">
    <property type="entry name" value="Beta Polymerase, domain 2"/>
    <property type="match status" value="1"/>
</dbReference>
<evidence type="ECO:0000259" key="10">
    <source>
        <dbReference type="Pfam" id="PF03828"/>
    </source>
</evidence>
<dbReference type="CDD" id="cd05402">
    <property type="entry name" value="NT_PAP_TUTase"/>
    <property type="match status" value="1"/>
</dbReference>
<dbReference type="GO" id="GO:0046872">
    <property type="term" value="F:metal ion binding"/>
    <property type="evidence" value="ECO:0007669"/>
    <property type="project" value="UniProtKB-KW"/>
</dbReference>
<keyword evidence="7" id="KW-0808">Transferase</keyword>
<dbReference type="PANTHER" id="PTHR12271">
    <property type="entry name" value="POLY A POLYMERASE CID PAP -RELATED"/>
    <property type="match status" value="1"/>
</dbReference>
<evidence type="ECO:0000256" key="2">
    <source>
        <dbReference type="ARBA" id="ARBA00001946"/>
    </source>
</evidence>
<keyword evidence="6" id="KW-0963">Cytoplasm</keyword>
<dbReference type="Gene3D" id="1.10.1410.10">
    <property type="match status" value="1"/>
</dbReference>
<comment type="caution">
    <text evidence="12">The sequence shown here is derived from an EMBL/GenBank/DDBJ whole genome shotgun (WGS) entry which is preliminary data.</text>
</comment>
<comment type="cofactor">
    <cofactor evidence="1">
        <name>Mn(2+)</name>
        <dbReference type="ChEBI" id="CHEBI:29035"/>
    </cofactor>
</comment>
<dbReference type="EMBL" id="JAABOA010000113">
    <property type="protein sequence ID" value="KAF9585842.1"/>
    <property type="molecule type" value="Genomic_DNA"/>
</dbReference>
<feature type="domain" description="PAP-associated" evidence="10">
    <location>
        <begin position="432"/>
        <end position="507"/>
    </location>
</feature>
<proteinExistence type="inferred from homology"/>
<dbReference type="Pfam" id="PF03828">
    <property type="entry name" value="PAP_assoc"/>
    <property type="match status" value="1"/>
</dbReference>
<evidence type="ECO:0000256" key="8">
    <source>
        <dbReference type="ARBA" id="ARBA00022723"/>
    </source>
</evidence>
<evidence type="ECO:0000256" key="3">
    <source>
        <dbReference type="ARBA" id="ARBA00004496"/>
    </source>
</evidence>
<feature type="domain" description="Poly(A) RNA polymerase mitochondrial-like central palm" evidence="11">
    <location>
        <begin position="217"/>
        <end position="339"/>
    </location>
</feature>
<dbReference type="GO" id="GO:1990817">
    <property type="term" value="F:poly(A) RNA polymerase activity"/>
    <property type="evidence" value="ECO:0007669"/>
    <property type="project" value="UniProtKB-EC"/>
</dbReference>
<dbReference type="PANTHER" id="PTHR12271:SF40">
    <property type="entry name" value="POLY(A) RNA POLYMERASE GLD2"/>
    <property type="match status" value="1"/>
</dbReference>
<dbReference type="GO" id="GO:0010605">
    <property type="term" value="P:negative regulation of macromolecule metabolic process"/>
    <property type="evidence" value="ECO:0007669"/>
    <property type="project" value="UniProtKB-ARBA"/>
</dbReference>
<protein>
    <recommendedName>
        <fullName evidence="5">polynucleotide adenylyltransferase</fullName>
        <ecNumber evidence="5">2.7.7.19</ecNumber>
    </recommendedName>
</protein>
<keyword evidence="8" id="KW-0479">Metal-binding</keyword>